<protein>
    <submittedName>
        <fullName evidence="3">TIGR02281 family clan AA aspartic protease</fullName>
        <ecNumber evidence="3">3.4.23.-</ecNumber>
    </submittedName>
</protein>
<dbReference type="EMBL" id="JARYGZ010000003">
    <property type="protein sequence ID" value="MDH7640641.1"/>
    <property type="molecule type" value="Genomic_DNA"/>
</dbReference>
<gene>
    <name evidence="3" type="ORF">QGN17_18050</name>
</gene>
<dbReference type="Gene3D" id="2.40.70.10">
    <property type="entry name" value="Acid Proteases"/>
    <property type="match status" value="1"/>
</dbReference>
<dbReference type="GO" id="GO:0008233">
    <property type="term" value="F:peptidase activity"/>
    <property type="evidence" value="ECO:0007669"/>
    <property type="project" value="UniProtKB-KW"/>
</dbReference>
<dbReference type="EC" id="3.4.23.-" evidence="3"/>
<feature type="compositionally biased region" description="Low complexity" evidence="1">
    <location>
        <begin position="26"/>
        <end position="39"/>
    </location>
</feature>
<feature type="signal peptide" evidence="2">
    <location>
        <begin position="1"/>
        <end position="19"/>
    </location>
</feature>
<evidence type="ECO:0000256" key="2">
    <source>
        <dbReference type="SAM" id="SignalP"/>
    </source>
</evidence>
<dbReference type="Pfam" id="PF13975">
    <property type="entry name" value="gag-asp_proteas"/>
    <property type="match status" value="1"/>
</dbReference>
<keyword evidence="2" id="KW-0732">Signal</keyword>
<evidence type="ECO:0000256" key="1">
    <source>
        <dbReference type="SAM" id="MobiDB-lite"/>
    </source>
</evidence>
<name>A0ABT6N6B0_9SPHN</name>
<comment type="caution">
    <text evidence="3">The sequence shown here is derived from an EMBL/GenBank/DDBJ whole genome shotgun (WGS) entry which is preliminary data.</text>
</comment>
<feature type="chain" id="PRO_5046626741" evidence="2">
    <location>
        <begin position="20"/>
        <end position="171"/>
    </location>
</feature>
<sequence>MRGAVMILGSAMIFGLAVGSGLSRHAPAQPAPATTAAATDDWRTPHASGGTVVIDRGWQGHFFTDGDVAGKSLNFLVDTGATTVALSKAQARFVGVDVDHLNYDRQMQTASGIITAATVTLPRLRIGEIQLMNVQATVLDTPSDIALLGQSFLGRIDTVSIAGDRMTLIKS</sequence>
<dbReference type="NCBIfam" id="TIGR02281">
    <property type="entry name" value="clan_AA_DTGA"/>
    <property type="match status" value="1"/>
</dbReference>
<proteinExistence type="predicted"/>
<keyword evidence="3" id="KW-0645">Protease</keyword>
<dbReference type="SUPFAM" id="SSF50630">
    <property type="entry name" value="Acid proteases"/>
    <property type="match status" value="1"/>
</dbReference>
<dbReference type="Proteomes" id="UP001160625">
    <property type="component" value="Unassembled WGS sequence"/>
</dbReference>
<dbReference type="InterPro" id="IPR034122">
    <property type="entry name" value="Retropepsin-like_bacterial"/>
</dbReference>
<feature type="region of interest" description="Disordered" evidence="1">
    <location>
        <begin position="25"/>
        <end position="44"/>
    </location>
</feature>
<dbReference type="InterPro" id="IPR021109">
    <property type="entry name" value="Peptidase_aspartic_dom_sf"/>
</dbReference>
<evidence type="ECO:0000313" key="4">
    <source>
        <dbReference type="Proteomes" id="UP001160625"/>
    </source>
</evidence>
<reference evidence="3" key="1">
    <citation type="submission" date="2023-04" db="EMBL/GenBank/DDBJ databases">
        <title>Sphingomonas sp. MAHUQ-71 isolated from rice field.</title>
        <authorList>
            <person name="Huq M.A."/>
        </authorList>
    </citation>
    <scope>NUCLEOTIDE SEQUENCE</scope>
    <source>
        <strain evidence="3">MAHUQ-71</strain>
    </source>
</reference>
<dbReference type="PROSITE" id="PS00141">
    <property type="entry name" value="ASP_PROTEASE"/>
    <property type="match status" value="1"/>
</dbReference>
<dbReference type="RefSeq" id="WP_281045991.1">
    <property type="nucleotide sequence ID" value="NZ_JARYGZ010000003.1"/>
</dbReference>
<keyword evidence="4" id="KW-1185">Reference proteome</keyword>
<keyword evidence="3" id="KW-0378">Hydrolase</keyword>
<accession>A0ABT6N6B0</accession>
<organism evidence="3 4">
    <name type="scientific">Sphingomonas oryzagri</name>
    <dbReference type="NCBI Taxonomy" id="3042314"/>
    <lineage>
        <taxon>Bacteria</taxon>
        <taxon>Pseudomonadati</taxon>
        <taxon>Pseudomonadota</taxon>
        <taxon>Alphaproteobacteria</taxon>
        <taxon>Sphingomonadales</taxon>
        <taxon>Sphingomonadaceae</taxon>
        <taxon>Sphingomonas</taxon>
    </lineage>
</organism>
<dbReference type="CDD" id="cd05483">
    <property type="entry name" value="retropepsin_like_bacteria"/>
    <property type="match status" value="1"/>
</dbReference>
<dbReference type="GO" id="GO:0006508">
    <property type="term" value="P:proteolysis"/>
    <property type="evidence" value="ECO:0007669"/>
    <property type="project" value="UniProtKB-KW"/>
</dbReference>
<dbReference type="InterPro" id="IPR001969">
    <property type="entry name" value="Aspartic_peptidase_AS"/>
</dbReference>
<evidence type="ECO:0000313" key="3">
    <source>
        <dbReference type="EMBL" id="MDH7640641.1"/>
    </source>
</evidence>
<dbReference type="InterPro" id="IPR011969">
    <property type="entry name" value="Clan_AA_Asp_peptidase_C"/>
</dbReference>